<organism evidence="1">
    <name type="scientific">Treponema denticola OTK</name>
    <dbReference type="NCBI Taxonomy" id="999434"/>
    <lineage>
        <taxon>Bacteria</taxon>
        <taxon>Pseudomonadati</taxon>
        <taxon>Spirochaetota</taxon>
        <taxon>Spirochaetia</taxon>
        <taxon>Spirochaetales</taxon>
        <taxon>Treponemataceae</taxon>
        <taxon>Treponema</taxon>
    </lineage>
</organism>
<dbReference type="HOGENOM" id="CLU_1786039_0_0_12"/>
<dbReference type="AlphaFoldDB" id="A0A0F6MNR7"/>
<comment type="caution">
    <text evidence="1">The sequence shown here is derived from an EMBL/GenBank/DDBJ whole genome shotgun (WGS) entry which is preliminary data.</text>
</comment>
<gene>
    <name evidence="1" type="ORF">HMPREF9723_02160</name>
</gene>
<proteinExistence type="predicted"/>
<name>A0A0F6MNR7_TREDN</name>
<protein>
    <submittedName>
        <fullName evidence="1">Uncharacterized protein</fullName>
    </submittedName>
</protein>
<dbReference type="RefSeq" id="WP_002693206.1">
    <property type="nucleotide sequence ID" value="NZ_CM001797.1"/>
</dbReference>
<evidence type="ECO:0000313" key="1">
    <source>
        <dbReference type="EMBL" id="EMB20700.1"/>
    </source>
</evidence>
<sequence length="145" mass="17133">MNFLDQQEKIQEYIKKNYKIVLSELSLEDVNDYIDDYLDFDKYTKAKILFFDFGKYKFNSLSNESNEEEFEFKIYIAFRNGKAKDLKSLMLKYTAAFYEMFERSGGNFNGVADFGVIEDITFYNATEANINIKLSEISIKLKTER</sequence>
<dbReference type="PATRIC" id="fig|999434.4.peg.2249"/>
<reference evidence="1" key="1">
    <citation type="submission" date="2012-01" db="EMBL/GenBank/DDBJ databases">
        <title>The Genome Sequence of Treponema denticola OTK.</title>
        <authorList>
            <consortium name="The Broad Institute Genome Sequencing Platform"/>
            <person name="Earl A."/>
            <person name="Ward D."/>
            <person name="Feldgarden M."/>
            <person name="Gevers D."/>
            <person name="Blanton J.M."/>
            <person name="Fenno C.J."/>
            <person name="Baranova O.V."/>
            <person name="Mathney J."/>
            <person name="Dewhirst F.E."/>
            <person name="Izard J."/>
            <person name="Young S.K."/>
            <person name="Zeng Q."/>
            <person name="Gargeya S."/>
            <person name="Fitzgerald M."/>
            <person name="Haas B."/>
            <person name="Abouelleil A."/>
            <person name="Alvarado L."/>
            <person name="Arachchi H.M."/>
            <person name="Berlin A."/>
            <person name="Chapman S.B."/>
            <person name="Gearin G."/>
            <person name="Goldberg J."/>
            <person name="Griggs A."/>
            <person name="Gujja S."/>
            <person name="Hansen M."/>
            <person name="Heiman D."/>
            <person name="Howarth C."/>
            <person name="Larimer J."/>
            <person name="Lui A."/>
            <person name="MacDonald P.J.P."/>
            <person name="McCowen C."/>
            <person name="Montmayeur A."/>
            <person name="Murphy C."/>
            <person name="Neiman D."/>
            <person name="Pearson M."/>
            <person name="Priest M."/>
            <person name="Roberts A."/>
            <person name="Saif S."/>
            <person name="Shea T."/>
            <person name="Sisk P."/>
            <person name="Stolte C."/>
            <person name="Sykes S."/>
            <person name="Wortman J."/>
            <person name="Nusbaum C."/>
            <person name="Birren B."/>
        </authorList>
    </citation>
    <scope>NUCLEOTIDE SEQUENCE [LARGE SCALE GENOMIC DNA]</scope>
    <source>
        <strain evidence="1">OTK</strain>
    </source>
</reference>
<dbReference type="EMBL" id="AGDY01000009">
    <property type="protein sequence ID" value="EMB20700.1"/>
    <property type="molecule type" value="Genomic_DNA"/>
</dbReference>
<dbReference type="Proteomes" id="UP000011701">
    <property type="component" value="Chromosome"/>
</dbReference>
<accession>A0A0F6MNR7</accession>